<reference evidence="1 2" key="1">
    <citation type="journal article" date="2019" name="Commun. Biol.">
        <title>The bagworm genome reveals a unique fibroin gene that provides high tensile strength.</title>
        <authorList>
            <person name="Kono N."/>
            <person name="Nakamura H."/>
            <person name="Ohtoshi R."/>
            <person name="Tomita M."/>
            <person name="Numata K."/>
            <person name="Arakawa K."/>
        </authorList>
    </citation>
    <scope>NUCLEOTIDE SEQUENCE [LARGE SCALE GENOMIC DNA]</scope>
</reference>
<gene>
    <name evidence="1" type="ORF">EVAR_27708_1</name>
</gene>
<protein>
    <submittedName>
        <fullName evidence="1">Uncharacterized protein</fullName>
    </submittedName>
</protein>
<accession>A0A4C1WRK8</accession>
<dbReference type="OrthoDB" id="10035764at2759"/>
<evidence type="ECO:0000313" key="2">
    <source>
        <dbReference type="Proteomes" id="UP000299102"/>
    </source>
</evidence>
<evidence type="ECO:0000313" key="1">
    <source>
        <dbReference type="EMBL" id="GBP52765.1"/>
    </source>
</evidence>
<dbReference type="EMBL" id="BGZK01000609">
    <property type="protein sequence ID" value="GBP52765.1"/>
    <property type="molecule type" value="Genomic_DNA"/>
</dbReference>
<organism evidence="1 2">
    <name type="scientific">Eumeta variegata</name>
    <name type="common">Bagworm moth</name>
    <name type="synonym">Eumeta japonica</name>
    <dbReference type="NCBI Taxonomy" id="151549"/>
    <lineage>
        <taxon>Eukaryota</taxon>
        <taxon>Metazoa</taxon>
        <taxon>Ecdysozoa</taxon>
        <taxon>Arthropoda</taxon>
        <taxon>Hexapoda</taxon>
        <taxon>Insecta</taxon>
        <taxon>Pterygota</taxon>
        <taxon>Neoptera</taxon>
        <taxon>Endopterygota</taxon>
        <taxon>Lepidoptera</taxon>
        <taxon>Glossata</taxon>
        <taxon>Ditrysia</taxon>
        <taxon>Tineoidea</taxon>
        <taxon>Psychidae</taxon>
        <taxon>Oiketicinae</taxon>
        <taxon>Eumeta</taxon>
    </lineage>
</organism>
<proteinExistence type="predicted"/>
<comment type="caution">
    <text evidence="1">The sequence shown here is derived from an EMBL/GenBank/DDBJ whole genome shotgun (WGS) entry which is preliminary data.</text>
</comment>
<dbReference type="AlphaFoldDB" id="A0A4C1WRK8"/>
<keyword evidence="2" id="KW-1185">Reference proteome</keyword>
<dbReference type="Proteomes" id="UP000299102">
    <property type="component" value="Unassembled WGS sequence"/>
</dbReference>
<name>A0A4C1WRK8_EUMVA</name>
<sequence length="173" mass="19249">MECPPPVTFPFRIHNLALKRRSVISERPAEPAKLSPVKCQCCARGRPIIVEWERDARHSAGLSLVRRHEAADDARSGRGRPHEPTINNGVLCARAGPLLALSQQTLCQSAIDQCSCHLHIPFNGARRRACECTHCLTLKARTRVGYASVKEFVFPDGLLQTISDLLVERFSDE</sequence>